<evidence type="ECO:0000259" key="1">
    <source>
        <dbReference type="Pfam" id="PF13411"/>
    </source>
</evidence>
<feature type="domain" description="HTH merR-type" evidence="1">
    <location>
        <begin position="16"/>
        <end position="83"/>
    </location>
</feature>
<comment type="caution">
    <text evidence="2">The sequence shown here is derived from an EMBL/GenBank/DDBJ whole genome shotgun (WGS) entry which is preliminary data.</text>
</comment>
<gene>
    <name evidence="2" type="ORF">H9630_18605</name>
</gene>
<organism evidence="2 3">
    <name type="scientific">Planococcus wigleyi</name>
    <dbReference type="NCBI Taxonomy" id="2762216"/>
    <lineage>
        <taxon>Bacteria</taxon>
        <taxon>Bacillati</taxon>
        <taxon>Bacillota</taxon>
        <taxon>Bacilli</taxon>
        <taxon>Bacillales</taxon>
        <taxon>Caryophanaceae</taxon>
        <taxon>Planococcus</taxon>
    </lineage>
</organism>
<dbReference type="RefSeq" id="WP_191716968.1">
    <property type="nucleotide sequence ID" value="NZ_JACSPU010000013.1"/>
</dbReference>
<name>A0ABR8WIK6_9BACL</name>
<dbReference type="Gene3D" id="1.10.1660.10">
    <property type="match status" value="1"/>
</dbReference>
<proteinExistence type="predicted"/>
<dbReference type="Pfam" id="PF13411">
    <property type="entry name" value="MerR_1"/>
    <property type="match status" value="1"/>
</dbReference>
<dbReference type="InterPro" id="IPR000551">
    <property type="entry name" value="MerR-type_HTH_dom"/>
</dbReference>
<dbReference type="Proteomes" id="UP000658980">
    <property type="component" value="Unassembled WGS sequence"/>
</dbReference>
<dbReference type="SUPFAM" id="SSF46955">
    <property type="entry name" value="Putative DNA-binding domain"/>
    <property type="match status" value="1"/>
</dbReference>
<keyword evidence="3" id="KW-1185">Reference proteome</keyword>
<accession>A0ABR8WIK6</accession>
<protein>
    <submittedName>
        <fullName evidence="2">MerR family transcriptional regulator</fullName>
    </submittedName>
</protein>
<dbReference type="EMBL" id="JACSPU010000013">
    <property type="protein sequence ID" value="MBD8016818.1"/>
    <property type="molecule type" value="Genomic_DNA"/>
</dbReference>
<sequence>MMNERRKVMISIQEWYSIAELAEKTRISEPSLRRYITKFHPYFMSKGGNRAKKYDSTAIDVLLRIKKLYDAGYETIGVADVIKHEFPVIINDNKRDKTEESHSARALATTEDVTELKKVLTEVNQKLAKQEEFNALLIQKLEDQNRFIKEALENPPPLLLEKKTDEEEAAKPAKELKKRFWSRLFK</sequence>
<evidence type="ECO:0000313" key="2">
    <source>
        <dbReference type="EMBL" id="MBD8016818.1"/>
    </source>
</evidence>
<evidence type="ECO:0000313" key="3">
    <source>
        <dbReference type="Proteomes" id="UP000658980"/>
    </source>
</evidence>
<reference evidence="2 3" key="1">
    <citation type="submission" date="2020-08" db="EMBL/GenBank/DDBJ databases">
        <title>A Genomic Blueprint of the Chicken Gut Microbiome.</title>
        <authorList>
            <person name="Gilroy R."/>
            <person name="Ravi A."/>
            <person name="Getino M."/>
            <person name="Pursley I."/>
            <person name="Horton D.L."/>
            <person name="Alikhan N.-F."/>
            <person name="Baker D."/>
            <person name="Gharbi K."/>
            <person name="Hall N."/>
            <person name="Watson M."/>
            <person name="Adriaenssens E.M."/>
            <person name="Foster-Nyarko E."/>
            <person name="Jarju S."/>
            <person name="Secka A."/>
            <person name="Antonio M."/>
            <person name="Oren A."/>
            <person name="Chaudhuri R."/>
            <person name="La Ragione R.M."/>
            <person name="Hildebrand F."/>
            <person name="Pallen M.J."/>
        </authorList>
    </citation>
    <scope>NUCLEOTIDE SEQUENCE [LARGE SCALE GENOMIC DNA]</scope>
    <source>
        <strain evidence="2 3">Sa1BUA13</strain>
    </source>
</reference>
<dbReference type="InterPro" id="IPR009061">
    <property type="entry name" value="DNA-bd_dom_put_sf"/>
</dbReference>